<protein>
    <submittedName>
        <fullName evidence="1">Chitin synthase</fullName>
    </submittedName>
</protein>
<dbReference type="EMBL" id="BDGU01001940">
    <property type="protein sequence ID" value="GAW10623.1"/>
    <property type="molecule type" value="Genomic_DNA"/>
</dbReference>
<dbReference type="Proteomes" id="UP000188533">
    <property type="component" value="Unassembled WGS sequence"/>
</dbReference>
<accession>A0A1Q3ETT5</accession>
<keyword evidence="2" id="KW-1185">Reference proteome</keyword>
<sequence length="229" mass="24763">MINVNDLASFPQVCSNYTMKAASSSSIVALFSVTLASLTCVFAAPSPIPVPVVEQPSSRDLTPGDCVSLFKFTRGVYHGTQDDSCVNLVENCRFTAADNNITEIWGVASCVAAATCQGVTPLVEMVQCTQTEVGSSVTVSDAPEIVSLDYNLYASIVGECAWQEGGCPITQQNYIDFVYGTLSAIATDVYPDVNNVITNWWDFITAWTATGETVPYLNFNDWLHYSNSQ</sequence>
<reference evidence="1 2" key="2">
    <citation type="submission" date="2017-02" db="EMBL/GenBank/DDBJ databases">
        <title>A genome survey and senescence transcriptome analysis in Lentinula edodes.</title>
        <authorList>
            <person name="Sakamoto Y."/>
            <person name="Nakade K."/>
            <person name="Sato S."/>
            <person name="Yoshida Y."/>
            <person name="Miyazaki K."/>
            <person name="Natsume S."/>
            <person name="Konno N."/>
        </authorList>
    </citation>
    <scope>NUCLEOTIDE SEQUENCE [LARGE SCALE GENOMIC DNA]</scope>
    <source>
        <strain evidence="1 2">NBRC 111202</strain>
    </source>
</reference>
<reference evidence="1 2" key="1">
    <citation type="submission" date="2016-08" db="EMBL/GenBank/DDBJ databases">
        <authorList>
            <consortium name="Lentinula edodes genome sequencing consortium"/>
            <person name="Sakamoto Y."/>
            <person name="Nakade K."/>
            <person name="Sato S."/>
            <person name="Yoshida Y."/>
            <person name="Miyazaki K."/>
            <person name="Natsume S."/>
            <person name="Konno N."/>
        </authorList>
    </citation>
    <scope>NUCLEOTIDE SEQUENCE [LARGE SCALE GENOMIC DNA]</scope>
    <source>
        <strain evidence="1 2">NBRC 111202</strain>
    </source>
</reference>
<organism evidence="1 2">
    <name type="scientific">Lentinula edodes</name>
    <name type="common">Shiitake mushroom</name>
    <name type="synonym">Lentinus edodes</name>
    <dbReference type="NCBI Taxonomy" id="5353"/>
    <lineage>
        <taxon>Eukaryota</taxon>
        <taxon>Fungi</taxon>
        <taxon>Dikarya</taxon>
        <taxon>Basidiomycota</taxon>
        <taxon>Agaricomycotina</taxon>
        <taxon>Agaricomycetes</taxon>
        <taxon>Agaricomycetidae</taxon>
        <taxon>Agaricales</taxon>
        <taxon>Marasmiineae</taxon>
        <taxon>Omphalotaceae</taxon>
        <taxon>Lentinula</taxon>
    </lineage>
</organism>
<name>A0A1Q3ETT5_LENED</name>
<proteinExistence type="predicted"/>
<gene>
    <name evidence="1" type="ORF">LENED_012911</name>
</gene>
<dbReference type="AlphaFoldDB" id="A0A1Q3ETT5"/>
<comment type="caution">
    <text evidence="1">The sequence shown here is derived from an EMBL/GenBank/DDBJ whole genome shotgun (WGS) entry which is preliminary data.</text>
</comment>
<evidence type="ECO:0000313" key="1">
    <source>
        <dbReference type="EMBL" id="GAW10623.1"/>
    </source>
</evidence>
<evidence type="ECO:0000313" key="2">
    <source>
        <dbReference type="Proteomes" id="UP000188533"/>
    </source>
</evidence>